<dbReference type="Gene3D" id="3.40.50.880">
    <property type="match status" value="1"/>
</dbReference>
<dbReference type="PANTHER" id="PTHR43418:SF7">
    <property type="entry name" value="CARBAMOYL-PHOSPHATE SYNTHASE SMALL CHAIN"/>
    <property type="match status" value="1"/>
</dbReference>
<dbReference type="UniPathway" id="UPA00068">
    <property type="reaction ID" value="UER00171"/>
</dbReference>
<evidence type="ECO:0000313" key="13">
    <source>
        <dbReference type="EMBL" id="SHH27696.1"/>
    </source>
</evidence>
<keyword evidence="4 11" id="KW-0436">Ligase</keyword>
<dbReference type="OrthoDB" id="9804328at2"/>
<comment type="pathway">
    <text evidence="2 11">Amino-acid biosynthesis; L-arginine biosynthesis; carbamoyl phosphate from bicarbonate: step 1/1.</text>
</comment>
<evidence type="ECO:0000256" key="9">
    <source>
        <dbReference type="ARBA" id="ARBA00048816"/>
    </source>
</evidence>
<dbReference type="EC" id="6.3.5.5" evidence="11"/>
<feature type="binding site" evidence="11">
    <location>
        <position position="295"/>
    </location>
    <ligand>
        <name>L-glutamine</name>
        <dbReference type="ChEBI" id="CHEBI:58359"/>
    </ligand>
</feature>
<feature type="domain" description="Carbamoyl-phosphate synthase small subunit N-terminal" evidence="12">
    <location>
        <begin position="2"/>
        <end position="132"/>
    </location>
</feature>
<dbReference type="InterPro" id="IPR006274">
    <property type="entry name" value="CarbamoylP_synth_ssu"/>
</dbReference>
<evidence type="ECO:0000256" key="4">
    <source>
        <dbReference type="ARBA" id="ARBA00022598"/>
    </source>
</evidence>
<feature type="binding site" evidence="11">
    <location>
        <position position="46"/>
    </location>
    <ligand>
        <name>L-glutamine</name>
        <dbReference type="ChEBI" id="CHEBI:58359"/>
    </ligand>
</feature>
<dbReference type="PRINTS" id="PR00099">
    <property type="entry name" value="CPSGATASE"/>
</dbReference>
<dbReference type="GO" id="GO:0004359">
    <property type="term" value="F:glutaminase activity"/>
    <property type="evidence" value="ECO:0007669"/>
    <property type="project" value="RHEA"/>
</dbReference>
<dbReference type="Gene3D" id="3.50.30.20">
    <property type="entry name" value="Carbamoyl-phosphate synthase small subunit, N-terminal domain"/>
    <property type="match status" value="1"/>
</dbReference>
<feature type="region of interest" description="CPSase" evidence="11">
    <location>
        <begin position="1"/>
        <end position="174"/>
    </location>
</feature>
<keyword evidence="14" id="KW-1185">Reference proteome</keyword>
<evidence type="ECO:0000256" key="5">
    <source>
        <dbReference type="ARBA" id="ARBA00022741"/>
    </source>
</evidence>
<comment type="catalytic activity">
    <reaction evidence="9 11">
        <text>hydrogencarbonate + L-glutamine + 2 ATP + H2O = carbamoyl phosphate + L-glutamate + 2 ADP + phosphate + 2 H(+)</text>
        <dbReference type="Rhea" id="RHEA:18633"/>
        <dbReference type="ChEBI" id="CHEBI:15377"/>
        <dbReference type="ChEBI" id="CHEBI:15378"/>
        <dbReference type="ChEBI" id="CHEBI:17544"/>
        <dbReference type="ChEBI" id="CHEBI:29985"/>
        <dbReference type="ChEBI" id="CHEBI:30616"/>
        <dbReference type="ChEBI" id="CHEBI:43474"/>
        <dbReference type="ChEBI" id="CHEBI:58228"/>
        <dbReference type="ChEBI" id="CHEBI:58359"/>
        <dbReference type="ChEBI" id="CHEBI:456216"/>
        <dbReference type="EC" id="6.3.5.5"/>
    </reaction>
</comment>
<dbReference type="NCBIfam" id="TIGR01368">
    <property type="entry name" value="CPSaseIIsmall"/>
    <property type="match status" value="1"/>
</dbReference>
<keyword evidence="6 11" id="KW-0067">ATP-binding</keyword>
<keyword evidence="8 11" id="KW-0665">Pyrimidine biosynthesis</keyword>
<feature type="binding site" evidence="11">
    <location>
        <position position="225"/>
    </location>
    <ligand>
        <name>L-glutamine</name>
        <dbReference type="ChEBI" id="CHEBI:58359"/>
    </ligand>
</feature>
<dbReference type="AlphaFoldDB" id="A0A1M5RND9"/>
<evidence type="ECO:0000256" key="10">
    <source>
        <dbReference type="ARBA" id="ARBA00049285"/>
    </source>
</evidence>
<dbReference type="InterPro" id="IPR029062">
    <property type="entry name" value="Class_I_gatase-like"/>
</dbReference>
<gene>
    <name evidence="11" type="primary">carA</name>
    <name evidence="13" type="ORF">SAMN05444351_4426</name>
</gene>
<dbReference type="PRINTS" id="PR00096">
    <property type="entry name" value="GATASE"/>
</dbReference>
<sequence>MTEAILVLEDGRTFRGEAYGKVGTTVGEAVFATGMTGYQETLTDPSYAGQIVTMTAPHIGNTGVNGEDDESRRMWVAGFVVRDPARRPANWRATGSLDDELAAQGVVGISGIDTRALTRHLRERGAMRAGISSESGDADALLARVRAAEGMTGADLAPQVSTREPYVVPAEGERRFTIAALDLGIKTATPRHLAALGVETHVLPSTATAADLLAHGPDGVFLSNGPGDPAAADYAVAAVRGVLDAGRPLFGICFGNQILGRALGLGTYKLRFGHRGLNQPVLDRVSGTVRVTSHNHGFAVDAPLDRPTDTPYGRAEVSHVGLNDDVVEGLRLLDAPAFSVQFHPESAAGPHDAAPLFQRFVDLMDAHRRDGTAVSPAPVVQHSTGENA</sequence>
<comment type="subunit">
    <text evidence="11">Composed of two chains; the small (or glutamine) chain promotes the hydrolysis of glutamine to ammonia, which is used by the large (or ammonia) chain to synthesize carbamoyl phosphate. Tetramer of heterodimers (alpha,beta)4.</text>
</comment>
<evidence type="ECO:0000256" key="6">
    <source>
        <dbReference type="ARBA" id="ARBA00022840"/>
    </source>
</evidence>
<evidence type="ECO:0000256" key="3">
    <source>
        <dbReference type="ARBA" id="ARBA00007800"/>
    </source>
</evidence>
<dbReference type="SUPFAM" id="SSF52317">
    <property type="entry name" value="Class I glutamine amidotransferase-like"/>
    <property type="match status" value="1"/>
</dbReference>
<evidence type="ECO:0000256" key="8">
    <source>
        <dbReference type="ARBA" id="ARBA00022975"/>
    </source>
</evidence>
<dbReference type="RefSeq" id="WP_073422540.1">
    <property type="nucleotide sequence ID" value="NZ_FQVX01000006.1"/>
</dbReference>
<evidence type="ECO:0000313" key="14">
    <source>
        <dbReference type="Proteomes" id="UP000184471"/>
    </source>
</evidence>
<dbReference type="GO" id="GO:0004088">
    <property type="term" value="F:carbamoyl-phosphate synthase (glutamine-hydrolyzing) activity"/>
    <property type="evidence" value="ECO:0007669"/>
    <property type="project" value="UniProtKB-UniRule"/>
</dbReference>
<dbReference type="Pfam" id="PF00988">
    <property type="entry name" value="CPSase_sm_chain"/>
    <property type="match status" value="1"/>
</dbReference>
<comment type="function">
    <text evidence="11">Small subunit of the glutamine-dependent carbamoyl phosphate synthetase (CPSase). CPSase catalyzes the formation of carbamoyl phosphate from the ammonia moiety of glutamine, carbonate, and phosphate donated by ATP, constituting the first step of 2 biosynthetic pathways, one leading to arginine and/or urea and the other to pyrimidine nucleotides. The small subunit (glutamine amidotransferase) binds and cleaves glutamine to supply the large subunit with the substrate ammonia.</text>
</comment>
<comment type="catalytic activity">
    <reaction evidence="10 11">
        <text>L-glutamine + H2O = L-glutamate + NH4(+)</text>
        <dbReference type="Rhea" id="RHEA:15889"/>
        <dbReference type="ChEBI" id="CHEBI:15377"/>
        <dbReference type="ChEBI" id="CHEBI:28938"/>
        <dbReference type="ChEBI" id="CHEBI:29985"/>
        <dbReference type="ChEBI" id="CHEBI:58359"/>
    </reaction>
</comment>
<dbReference type="PRINTS" id="PR00097">
    <property type="entry name" value="ANTSNTHASEII"/>
</dbReference>
<keyword evidence="5 11" id="KW-0547">Nucleotide-binding</keyword>
<feature type="binding site" evidence="11">
    <location>
        <position position="297"/>
    </location>
    <ligand>
        <name>L-glutamine</name>
        <dbReference type="ChEBI" id="CHEBI:58359"/>
    </ligand>
</feature>
<keyword evidence="7 11" id="KW-0315">Glutamine amidotransferase</keyword>
<dbReference type="GO" id="GO:0006541">
    <property type="term" value="P:glutamine metabolic process"/>
    <property type="evidence" value="ECO:0007669"/>
    <property type="project" value="InterPro"/>
</dbReference>
<dbReference type="EMBL" id="FQVX01000006">
    <property type="protein sequence ID" value="SHH27696.1"/>
    <property type="molecule type" value="Genomic_DNA"/>
</dbReference>
<dbReference type="HAMAP" id="MF_01209">
    <property type="entry name" value="CPSase_S_chain"/>
    <property type="match status" value="1"/>
</dbReference>
<evidence type="ECO:0000256" key="1">
    <source>
        <dbReference type="ARBA" id="ARBA00004812"/>
    </source>
</evidence>
<comment type="similarity">
    <text evidence="3 11">Belongs to the CarA family.</text>
</comment>
<keyword evidence="11" id="KW-0055">Arginine biosynthesis</keyword>
<feature type="active site" description="Nucleophile" evidence="11">
    <location>
        <position position="253"/>
    </location>
</feature>
<dbReference type="InterPro" id="IPR017926">
    <property type="entry name" value="GATASE"/>
</dbReference>
<dbReference type="PROSITE" id="PS51273">
    <property type="entry name" value="GATASE_TYPE_1"/>
    <property type="match status" value="1"/>
</dbReference>
<feature type="binding site" evidence="11">
    <location>
        <position position="298"/>
    </location>
    <ligand>
        <name>L-glutamine</name>
        <dbReference type="ChEBI" id="CHEBI:58359"/>
    </ligand>
</feature>
<dbReference type="Proteomes" id="UP000184471">
    <property type="component" value="Unassembled WGS sequence"/>
</dbReference>
<reference evidence="13 14" key="1">
    <citation type="submission" date="2016-11" db="EMBL/GenBank/DDBJ databases">
        <authorList>
            <person name="Jaros S."/>
            <person name="Januszkiewicz K."/>
            <person name="Wedrychowicz H."/>
        </authorList>
    </citation>
    <scope>NUCLEOTIDE SEQUENCE [LARGE SCALE GENOMIC DNA]</scope>
    <source>
        <strain evidence="13 14">DSM 45408</strain>
    </source>
</reference>
<dbReference type="GO" id="GO:0005524">
    <property type="term" value="F:ATP binding"/>
    <property type="evidence" value="ECO:0007669"/>
    <property type="project" value="UniProtKB-UniRule"/>
</dbReference>
<dbReference type="SUPFAM" id="SSF52021">
    <property type="entry name" value="Carbamoyl phosphate synthetase, small subunit N-terminal domain"/>
    <property type="match status" value="1"/>
</dbReference>
<feature type="active site" evidence="11">
    <location>
        <position position="343"/>
    </location>
</feature>
<dbReference type="GO" id="GO:0006526">
    <property type="term" value="P:L-arginine biosynthetic process"/>
    <property type="evidence" value="ECO:0007669"/>
    <property type="project" value="UniProtKB-UniRule"/>
</dbReference>
<feature type="binding site" evidence="11">
    <location>
        <position position="227"/>
    </location>
    <ligand>
        <name>L-glutamine</name>
        <dbReference type="ChEBI" id="CHEBI:58359"/>
    </ligand>
</feature>
<dbReference type="NCBIfam" id="NF009475">
    <property type="entry name" value="PRK12838.1"/>
    <property type="match status" value="1"/>
</dbReference>
<dbReference type="InterPro" id="IPR036480">
    <property type="entry name" value="CarbP_synth_ssu_N_sf"/>
</dbReference>
<evidence type="ECO:0000256" key="2">
    <source>
        <dbReference type="ARBA" id="ARBA00005077"/>
    </source>
</evidence>
<dbReference type="PANTHER" id="PTHR43418">
    <property type="entry name" value="MULTIFUNCTIONAL TRYPTOPHAN BIOSYNTHESIS PROTEIN-RELATED"/>
    <property type="match status" value="1"/>
</dbReference>
<feature type="binding site" evidence="11">
    <location>
        <position position="257"/>
    </location>
    <ligand>
        <name>L-glutamine</name>
        <dbReference type="ChEBI" id="CHEBI:58359"/>
    </ligand>
</feature>
<comment type="pathway">
    <text evidence="1 11">Pyrimidine metabolism; UMP biosynthesis via de novo pathway; (S)-dihydroorotate from bicarbonate: step 1/3.</text>
</comment>
<dbReference type="InterPro" id="IPR035686">
    <property type="entry name" value="CPSase_GATase1"/>
</dbReference>
<dbReference type="UniPathway" id="UPA00070">
    <property type="reaction ID" value="UER00115"/>
</dbReference>
<dbReference type="CDD" id="cd01744">
    <property type="entry name" value="GATase1_CPSase"/>
    <property type="match status" value="1"/>
</dbReference>
<accession>A0A1M5RND9</accession>
<dbReference type="SMART" id="SM01097">
    <property type="entry name" value="CPSase_sm_chain"/>
    <property type="match status" value="1"/>
</dbReference>
<evidence type="ECO:0000256" key="7">
    <source>
        <dbReference type="ARBA" id="ARBA00022962"/>
    </source>
</evidence>
<protein>
    <recommendedName>
        <fullName evidence="11">Carbamoyl phosphate synthase small chain</fullName>
        <ecNumber evidence="11">6.3.5.5</ecNumber>
    </recommendedName>
    <alternativeName>
        <fullName evidence="11">Carbamoyl phosphate synthetase glutamine chain</fullName>
    </alternativeName>
</protein>
<evidence type="ECO:0000256" key="11">
    <source>
        <dbReference type="HAMAP-Rule" id="MF_01209"/>
    </source>
</evidence>
<dbReference type="Pfam" id="PF00117">
    <property type="entry name" value="GATase"/>
    <property type="match status" value="1"/>
</dbReference>
<dbReference type="InterPro" id="IPR050472">
    <property type="entry name" value="Anth_synth/Amidotransfase"/>
</dbReference>
<evidence type="ECO:0000259" key="12">
    <source>
        <dbReference type="SMART" id="SM01097"/>
    </source>
</evidence>
<proteinExistence type="inferred from homology"/>
<dbReference type="InterPro" id="IPR002474">
    <property type="entry name" value="CarbamoylP_synth_ssu_N"/>
</dbReference>
<dbReference type="GO" id="GO:0044205">
    <property type="term" value="P:'de novo' UMP biosynthetic process"/>
    <property type="evidence" value="ECO:0007669"/>
    <property type="project" value="UniProtKB-UniRule"/>
</dbReference>
<organism evidence="13 14">
    <name type="scientific">Geodermatophilus nigrescens</name>
    <dbReference type="NCBI Taxonomy" id="1070870"/>
    <lineage>
        <taxon>Bacteria</taxon>
        <taxon>Bacillati</taxon>
        <taxon>Actinomycetota</taxon>
        <taxon>Actinomycetes</taxon>
        <taxon>Geodermatophilales</taxon>
        <taxon>Geodermatophilaceae</taxon>
        <taxon>Geodermatophilus</taxon>
    </lineage>
</organism>
<feature type="binding site" evidence="11">
    <location>
        <position position="254"/>
    </location>
    <ligand>
        <name>L-glutamine</name>
        <dbReference type="ChEBI" id="CHEBI:58359"/>
    </ligand>
</feature>
<feature type="active site" evidence="11">
    <location>
        <position position="345"/>
    </location>
</feature>
<dbReference type="STRING" id="1070870.SAMN05444351_4426"/>
<dbReference type="GO" id="GO:0006207">
    <property type="term" value="P:'de novo' pyrimidine nucleobase biosynthetic process"/>
    <property type="evidence" value="ECO:0007669"/>
    <property type="project" value="InterPro"/>
</dbReference>
<keyword evidence="11" id="KW-0028">Amino-acid biosynthesis</keyword>
<name>A0A1M5RND9_9ACTN</name>
<dbReference type="FunFam" id="3.50.30.20:FF:000001">
    <property type="entry name" value="Carbamoyl-phosphate synthase small chain"/>
    <property type="match status" value="1"/>
</dbReference>